<dbReference type="AlphaFoldDB" id="A0A5C2S119"/>
<evidence type="ECO:0008006" key="5">
    <source>
        <dbReference type="Google" id="ProtNLM"/>
    </source>
</evidence>
<evidence type="ECO:0000256" key="2">
    <source>
        <dbReference type="SAM" id="SignalP"/>
    </source>
</evidence>
<dbReference type="EMBL" id="ML122283">
    <property type="protein sequence ID" value="RPD57153.1"/>
    <property type="molecule type" value="Genomic_DNA"/>
</dbReference>
<evidence type="ECO:0000313" key="3">
    <source>
        <dbReference type="EMBL" id="RPD57153.1"/>
    </source>
</evidence>
<dbReference type="Proteomes" id="UP000313359">
    <property type="component" value="Unassembled WGS sequence"/>
</dbReference>
<gene>
    <name evidence="3" type="ORF">L227DRAFT_614019</name>
</gene>
<feature type="region of interest" description="Disordered" evidence="1">
    <location>
        <begin position="209"/>
        <end position="236"/>
    </location>
</feature>
<feature type="signal peptide" evidence="2">
    <location>
        <begin position="1"/>
        <end position="18"/>
    </location>
</feature>
<feature type="compositionally biased region" description="Polar residues" evidence="1">
    <location>
        <begin position="143"/>
        <end position="154"/>
    </location>
</feature>
<keyword evidence="2" id="KW-0732">Signal</keyword>
<proteinExistence type="predicted"/>
<feature type="compositionally biased region" description="Low complexity" evidence="1">
    <location>
        <begin position="218"/>
        <end position="233"/>
    </location>
</feature>
<feature type="compositionally biased region" description="Acidic residues" evidence="1">
    <location>
        <begin position="30"/>
        <end position="41"/>
    </location>
</feature>
<dbReference type="STRING" id="1328759.A0A5C2S119"/>
<evidence type="ECO:0000256" key="1">
    <source>
        <dbReference type="SAM" id="MobiDB-lite"/>
    </source>
</evidence>
<evidence type="ECO:0000313" key="4">
    <source>
        <dbReference type="Proteomes" id="UP000313359"/>
    </source>
</evidence>
<organism evidence="3 4">
    <name type="scientific">Lentinus tigrinus ALCF2SS1-6</name>
    <dbReference type="NCBI Taxonomy" id="1328759"/>
    <lineage>
        <taxon>Eukaryota</taxon>
        <taxon>Fungi</taxon>
        <taxon>Dikarya</taxon>
        <taxon>Basidiomycota</taxon>
        <taxon>Agaricomycotina</taxon>
        <taxon>Agaricomycetes</taxon>
        <taxon>Polyporales</taxon>
        <taxon>Polyporaceae</taxon>
        <taxon>Lentinus</taxon>
    </lineage>
</organism>
<reference evidence="3" key="1">
    <citation type="journal article" date="2018" name="Genome Biol. Evol.">
        <title>Genomics and development of Lentinus tigrinus, a white-rot wood-decaying mushroom with dimorphic fruiting bodies.</title>
        <authorList>
            <person name="Wu B."/>
            <person name="Xu Z."/>
            <person name="Knudson A."/>
            <person name="Carlson A."/>
            <person name="Chen N."/>
            <person name="Kovaka S."/>
            <person name="LaButti K."/>
            <person name="Lipzen A."/>
            <person name="Pennachio C."/>
            <person name="Riley R."/>
            <person name="Schakwitz W."/>
            <person name="Umezawa K."/>
            <person name="Ohm R.A."/>
            <person name="Grigoriev I.V."/>
            <person name="Nagy L.G."/>
            <person name="Gibbons J."/>
            <person name="Hibbett D."/>
        </authorList>
    </citation>
    <scope>NUCLEOTIDE SEQUENCE [LARGE SCALE GENOMIC DNA]</scope>
    <source>
        <strain evidence="3">ALCF2SS1-6</strain>
    </source>
</reference>
<dbReference type="OrthoDB" id="2758519at2759"/>
<name>A0A5C2S119_9APHY</name>
<feature type="compositionally biased region" description="Pro residues" evidence="1">
    <location>
        <begin position="77"/>
        <end position="94"/>
    </location>
</feature>
<accession>A0A5C2S119</accession>
<keyword evidence="4" id="KW-1185">Reference proteome</keyword>
<sequence length="348" mass="38030">MSAILQSLVLAALAYSSAQRISGRYRAQESSEDSSDDDAPEVVESAPVRTPNANRHTRASRSTQARHPTTTRSSTPATPPPATPPSTTPPGSPPEHPHVTSRHARLGTPFYPGSYQREQASWSPSPASTNPPPRRSAAGRSVHWSQPVASSSQRAHSEMQYPTFEAEAEEVKFRPVPPVLGPSGVPFMAPAPPPPLPPAFVVPSGTSLMPESASMAGRTPRTSSPRTSSSSTRVGRLAAPRLSDPFGVHYRAFRGFAGQLDEAGDPIGTYWFQSKSEDTIGAPPDFSRVQNVRLGDVYIHKMPNRYQLWLWSLADGVHYWHPVREGYRRMDGRKLQVTKGMREPSWVL</sequence>
<feature type="compositionally biased region" description="Polar residues" evidence="1">
    <location>
        <begin position="116"/>
        <end position="128"/>
    </location>
</feature>
<feature type="chain" id="PRO_5022870200" description="WW domain-containing protein" evidence="2">
    <location>
        <begin position="19"/>
        <end position="348"/>
    </location>
</feature>
<feature type="region of interest" description="Disordered" evidence="1">
    <location>
        <begin position="19"/>
        <end position="156"/>
    </location>
</feature>
<protein>
    <recommendedName>
        <fullName evidence="5">WW domain-containing protein</fullName>
    </recommendedName>
</protein>